<evidence type="ECO:0000259" key="1">
    <source>
        <dbReference type="Pfam" id="PF12802"/>
    </source>
</evidence>
<comment type="caution">
    <text evidence="2">The sequence shown here is derived from an EMBL/GenBank/DDBJ whole genome shotgun (WGS) entry which is preliminary data.</text>
</comment>
<evidence type="ECO:0000313" key="2">
    <source>
        <dbReference type="EMBL" id="GGL46829.1"/>
    </source>
</evidence>
<keyword evidence="3" id="KW-1185">Reference proteome</keyword>
<dbReference type="AlphaFoldDB" id="A0A917RZP3"/>
<dbReference type="SUPFAM" id="SSF46785">
    <property type="entry name" value="Winged helix' DNA-binding domain"/>
    <property type="match status" value="1"/>
</dbReference>
<dbReference type="InterPro" id="IPR000835">
    <property type="entry name" value="HTH_MarR-typ"/>
</dbReference>
<dbReference type="InterPro" id="IPR036388">
    <property type="entry name" value="WH-like_DNA-bd_sf"/>
</dbReference>
<dbReference type="InterPro" id="IPR036390">
    <property type="entry name" value="WH_DNA-bd_sf"/>
</dbReference>
<sequence length="157" mass="17146">MSRPGFVLPLLLLAGFEAITDEANRRLGEQGHPNMRSAYGFAMQAVGRGASVSEVGRTLGISKQAATKTVNRLVDLGYLRIDADPQDARRKIATRTERGMDMLDRSAVIFEQLADEWATTIGRRRLDQLEDDLSSLVGDRALRLEGRAGFGPEGSAD</sequence>
<dbReference type="EMBL" id="BMMZ01000001">
    <property type="protein sequence ID" value="GGL46829.1"/>
    <property type="molecule type" value="Genomic_DNA"/>
</dbReference>
<accession>A0A917RZP3</accession>
<dbReference type="Pfam" id="PF12802">
    <property type="entry name" value="MarR_2"/>
    <property type="match status" value="1"/>
</dbReference>
<gene>
    <name evidence="2" type="ORF">GCM10011575_00870</name>
</gene>
<organism evidence="2 3">
    <name type="scientific">Microlunatus endophyticus</name>
    <dbReference type="NCBI Taxonomy" id="1716077"/>
    <lineage>
        <taxon>Bacteria</taxon>
        <taxon>Bacillati</taxon>
        <taxon>Actinomycetota</taxon>
        <taxon>Actinomycetes</taxon>
        <taxon>Propionibacteriales</taxon>
        <taxon>Propionibacteriaceae</taxon>
        <taxon>Microlunatus</taxon>
    </lineage>
</organism>
<evidence type="ECO:0000313" key="3">
    <source>
        <dbReference type="Proteomes" id="UP000613840"/>
    </source>
</evidence>
<protein>
    <submittedName>
        <fullName evidence="2">MarR family transcriptional regulator</fullName>
    </submittedName>
</protein>
<dbReference type="RefSeq" id="WP_188893212.1">
    <property type="nucleotide sequence ID" value="NZ_BMMZ01000001.1"/>
</dbReference>
<reference evidence="2" key="1">
    <citation type="journal article" date="2014" name="Int. J. Syst. Evol. Microbiol.">
        <title>Complete genome sequence of Corynebacterium casei LMG S-19264T (=DSM 44701T), isolated from a smear-ripened cheese.</title>
        <authorList>
            <consortium name="US DOE Joint Genome Institute (JGI-PGF)"/>
            <person name="Walter F."/>
            <person name="Albersmeier A."/>
            <person name="Kalinowski J."/>
            <person name="Ruckert C."/>
        </authorList>
    </citation>
    <scope>NUCLEOTIDE SEQUENCE</scope>
    <source>
        <strain evidence="2">CGMCC 4.7306</strain>
    </source>
</reference>
<dbReference type="GO" id="GO:0003700">
    <property type="term" value="F:DNA-binding transcription factor activity"/>
    <property type="evidence" value="ECO:0007669"/>
    <property type="project" value="InterPro"/>
</dbReference>
<reference evidence="2" key="2">
    <citation type="submission" date="2020-09" db="EMBL/GenBank/DDBJ databases">
        <authorList>
            <person name="Sun Q."/>
            <person name="Zhou Y."/>
        </authorList>
    </citation>
    <scope>NUCLEOTIDE SEQUENCE</scope>
    <source>
        <strain evidence="2">CGMCC 4.7306</strain>
    </source>
</reference>
<name>A0A917RZP3_9ACTN</name>
<dbReference type="Gene3D" id="1.10.10.10">
    <property type="entry name" value="Winged helix-like DNA-binding domain superfamily/Winged helix DNA-binding domain"/>
    <property type="match status" value="1"/>
</dbReference>
<proteinExistence type="predicted"/>
<dbReference type="Proteomes" id="UP000613840">
    <property type="component" value="Unassembled WGS sequence"/>
</dbReference>
<feature type="domain" description="HTH marR-type" evidence="1">
    <location>
        <begin position="47"/>
        <end position="90"/>
    </location>
</feature>